<dbReference type="GO" id="GO:0004177">
    <property type="term" value="F:aminopeptidase activity"/>
    <property type="evidence" value="ECO:0007669"/>
    <property type="project" value="UniProtKB-KW"/>
</dbReference>
<dbReference type="Pfam" id="PF00561">
    <property type="entry name" value="Abhydrolase_1"/>
    <property type="match status" value="1"/>
</dbReference>
<keyword evidence="2" id="KW-0645">Protease</keyword>
<name>A0A4R2K5E3_9PSEU</name>
<dbReference type="PANTHER" id="PTHR42886:SF29">
    <property type="entry name" value="PUMMELIG, ISOFORM A"/>
    <property type="match status" value="1"/>
</dbReference>
<organism evidence="2 3">
    <name type="scientific">Actinocrispum wychmicini</name>
    <dbReference type="NCBI Taxonomy" id="1213861"/>
    <lineage>
        <taxon>Bacteria</taxon>
        <taxon>Bacillati</taxon>
        <taxon>Actinomycetota</taxon>
        <taxon>Actinomycetes</taxon>
        <taxon>Pseudonocardiales</taxon>
        <taxon>Pseudonocardiaceae</taxon>
        <taxon>Actinocrispum</taxon>
    </lineage>
</organism>
<protein>
    <submittedName>
        <fullName evidence="2">Serine aminopeptidase S33 family</fullName>
    </submittedName>
</protein>
<gene>
    <name evidence="2" type="ORF">EV192_101843</name>
</gene>
<evidence type="ECO:0000259" key="1">
    <source>
        <dbReference type="Pfam" id="PF00561"/>
    </source>
</evidence>
<dbReference type="Proteomes" id="UP000295680">
    <property type="component" value="Unassembled WGS sequence"/>
</dbReference>
<dbReference type="Gene3D" id="3.40.50.1820">
    <property type="entry name" value="alpha/beta hydrolase"/>
    <property type="match status" value="1"/>
</dbReference>
<dbReference type="PANTHER" id="PTHR42886">
    <property type="entry name" value="RE40534P-RELATED"/>
    <property type="match status" value="1"/>
</dbReference>
<keyword evidence="3" id="KW-1185">Reference proteome</keyword>
<reference evidence="2 3" key="1">
    <citation type="submission" date="2019-03" db="EMBL/GenBank/DDBJ databases">
        <title>Genomic Encyclopedia of Type Strains, Phase IV (KMG-IV): sequencing the most valuable type-strain genomes for metagenomic binning, comparative biology and taxonomic classification.</title>
        <authorList>
            <person name="Goeker M."/>
        </authorList>
    </citation>
    <scope>NUCLEOTIDE SEQUENCE [LARGE SCALE GENOMIC DNA]</scope>
    <source>
        <strain evidence="2 3">DSM 45934</strain>
    </source>
</reference>
<dbReference type="RefSeq" id="WP_243726617.1">
    <property type="nucleotide sequence ID" value="NZ_SLWS01000001.1"/>
</dbReference>
<evidence type="ECO:0000313" key="3">
    <source>
        <dbReference type="Proteomes" id="UP000295680"/>
    </source>
</evidence>
<keyword evidence="2" id="KW-0031">Aminopeptidase</keyword>
<dbReference type="SUPFAM" id="SSF53474">
    <property type="entry name" value="alpha/beta-Hydrolases"/>
    <property type="match status" value="1"/>
</dbReference>
<dbReference type="AlphaFoldDB" id="A0A4R2K5E3"/>
<feature type="domain" description="AB hydrolase-1" evidence="1">
    <location>
        <begin position="25"/>
        <end position="131"/>
    </location>
</feature>
<keyword evidence="2" id="KW-0378">Hydrolase</keyword>
<sequence>MGRITADGVRLDGFTSTPRTPSDLAIVIAHGFSNHVRKPAFQRIAAQLAGHFGIVALSFRGHGRSGGRTSIGPAEVADLAAGVDLARELGYPKVATLGFSMGAAVSLLHAARYPVDAVVSVSSPSRWYVRQTAAMRRLHWLVEAPHARLLAPLLGVRMEQPWALLPTSPIEVVHRIEPPLLIVHGERDHYFPVEHGMALHRAAGRAELWLEPGMAHAETSVTPDLVDRIGTWLNRTRGDASNKETSTRVVA</sequence>
<accession>A0A4R2K5E3</accession>
<comment type="caution">
    <text evidence="2">The sequence shown here is derived from an EMBL/GenBank/DDBJ whole genome shotgun (WGS) entry which is preliminary data.</text>
</comment>
<dbReference type="InterPro" id="IPR029058">
    <property type="entry name" value="AB_hydrolase_fold"/>
</dbReference>
<dbReference type="EMBL" id="SLWS01000001">
    <property type="protein sequence ID" value="TCO65059.1"/>
    <property type="molecule type" value="Genomic_DNA"/>
</dbReference>
<evidence type="ECO:0000313" key="2">
    <source>
        <dbReference type="EMBL" id="TCO65059.1"/>
    </source>
</evidence>
<proteinExistence type="predicted"/>
<dbReference type="InterPro" id="IPR000073">
    <property type="entry name" value="AB_hydrolase_1"/>
</dbReference>